<dbReference type="PANTHER" id="PTHR10846">
    <property type="entry name" value="SODIUM/POTASSIUM/CALCIUM EXCHANGER"/>
    <property type="match status" value="1"/>
</dbReference>
<sequence>MLFAIVLLVIGLFLLVYGADRLVYGAAVLARVWGVSPLIIGVMIVGIGTSLPELAVSVTAGLNQQMDMAVGNVLGSNIANIMLILGSAALIRPLTFRSDLLRRELLPMLLITLFSGGVLYNGYLSRLDGVMLLAAAGAWIVLMLRMARQAQQSGSDSLTREQLAELPQAQADGNQTVAVLWLLLGLIILPMAARIVIDNATVIARHFAFDELTIGLTVLAIGTSLPELATAIVGTLKKEDDIALGNLIGSNVFNLVIVLGVPALLSPGAVNPLAFQRDYGVMLGASLLLTLLCLRKKRSIGQGAGALLLCMFIAYLATLFLLY</sequence>
<organism evidence="7 8">
    <name type="scientific">Symbiopectobacterium purcellii</name>
    <dbReference type="NCBI Taxonomy" id="2871826"/>
    <lineage>
        <taxon>Bacteria</taxon>
        <taxon>Pseudomonadati</taxon>
        <taxon>Pseudomonadota</taxon>
        <taxon>Gammaproteobacteria</taxon>
        <taxon>Enterobacterales</taxon>
        <taxon>Enterobacteriaceae</taxon>
    </lineage>
</organism>
<feature type="transmembrane region" description="Helical" evidence="5">
    <location>
        <begin position="212"/>
        <end position="236"/>
    </location>
</feature>
<evidence type="ECO:0000259" key="6">
    <source>
        <dbReference type="Pfam" id="PF01699"/>
    </source>
</evidence>
<accession>A0ABX9AT54</accession>
<dbReference type="InterPro" id="IPR004481">
    <property type="entry name" value="K/Na/Ca-exchanger"/>
</dbReference>
<dbReference type="PANTHER" id="PTHR10846:SF8">
    <property type="entry name" value="INNER MEMBRANE PROTEIN YRBG"/>
    <property type="match status" value="1"/>
</dbReference>
<dbReference type="Proteomes" id="UP000825886">
    <property type="component" value="Chromosome"/>
</dbReference>
<evidence type="ECO:0000256" key="4">
    <source>
        <dbReference type="ARBA" id="ARBA00023136"/>
    </source>
</evidence>
<comment type="subcellular location">
    <subcellularLocation>
        <location evidence="1">Membrane</location>
        <topology evidence="1">Multi-pass membrane protein</topology>
    </subcellularLocation>
</comment>
<dbReference type="EMBL" id="CP081864">
    <property type="protein sequence ID" value="QZN96155.1"/>
    <property type="molecule type" value="Genomic_DNA"/>
</dbReference>
<keyword evidence="2 5" id="KW-0812">Transmembrane</keyword>
<evidence type="ECO:0000256" key="2">
    <source>
        <dbReference type="ARBA" id="ARBA00022692"/>
    </source>
</evidence>
<feature type="transmembrane region" description="Helical" evidence="5">
    <location>
        <begin position="277"/>
        <end position="294"/>
    </location>
</feature>
<feature type="domain" description="Sodium/calcium exchanger membrane region" evidence="6">
    <location>
        <begin position="4"/>
        <end position="143"/>
    </location>
</feature>
<evidence type="ECO:0000313" key="8">
    <source>
        <dbReference type="Proteomes" id="UP000825886"/>
    </source>
</evidence>
<feature type="transmembrane region" description="Helical" evidence="5">
    <location>
        <begin position="177"/>
        <end position="197"/>
    </location>
</feature>
<dbReference type="NCBIfam" id="NF008005">
    <property type="entry name" value="PRK10734.1"/>
    <property type="match status" value="1"/>
</dbReference>
<proteinExistence type="predicted"/>
<feature type="domain" description="Sodium/calcium exchanger membrane region" evidence="6">
    <location>
        <begin position="178"/>
        <end position="320"/>
    </location>
</feature>
<keyword evidence="4 5" id="KW-0472">Membrane</keyword>
<evidence type="ECO:0000256" key="1">
    <source>
        <dbReference type="ARBA" id="ARBA00004141"/>
    </source>
</evidence>
<feature type="transmembrane region" description="Helical" evidence="5">
    <location>
        <begin position="129"/>
        <end position="147"/>
    </location>
</feature>
<dbReference type="InterPro" id="IPR044880">
    <property type="entry name" value="NCX_ion-bd_dom_sf"/>
</dbReference>
<evidence type="ECO:0000256" key="5">
    <source>
        <dbReference type="SAM" id="Phobius"/>
    </source>
</evidence>
<reference evidence="7 8" key="1">
    <citation type="submission" date="2021-08" db="EMBL/GenBank/DDBJ databases">
        <title>Culture and genomic analysis of Symbiopectobacterium purcellii sp. nov. gen. nov., isolated from the leafhopper Empoasca decipiens.</title>
        <authorList>
            <person name="Nadal-Jimenez P."/>
            <person name="Siozios S."/>
            <person name="Halliday N."/>
            <person name="Camara M."/>
            <person name="Hurst G.D.D."/>
        </authorList>
    </citation>
    <scope>NUCLEOTIDE SEQUENCE [LARGE SCALE GENOMIC DNA]</scope>
    <source>
        <strain evidence="7 8">SyEd1</strain>
    </source>
</reference>
<evidence type="ECO:0000313" key="7">
    <source>
        <dbReference type="EMBL" id="QZN96155.1"/>
    </source>
</evidence>
<feature type="transmembrane region" description="Helical" evidence="5">
    <location>
        <begin position="28"/>
        <end position="47"/>
    </location>
</feature>
<name>A0ABX9AT54_9ENTR</name>
<evidence type="ECO:0000256" key="3">
    <source>
        <dbReference type="ARBA" id="ARBA00022989"/>
    </source>
</evidence>
<keyword evidence="3 5" id="KW-1133">Transmembrane helix</keyword>
<dbReference type="Gene3D" id="1.20.1420.30">
    <property type="entry name" value="NCX, central ion-binding region"/>
    <property type="match status" value="1"/>
</dbReference>
<keyword evidence="8" id="KW-1185">Reference proteome</keyword>
<feature type="transmembrane region" description="Helical" evidence="5">
    <location>
        <begin position="243"/>
        <end position="265"/>
    </location>
</feature>
<dbReference type="InterPro" id="IPR004837">
    <property type="entry name" value="NaCa_Exmemb"/>
</dbReference>
<gene>
    <name evidence="7" type="ORF">K6K13_01295</name>
</gene>
<feature type="transmembrane region" description="Helical" evidence="5">
    <location>
        <begin position="306"/>
        <end position="322"/>
    </location>
</feature>
<dbReference type="NCBIfam" id="TIGR00367">
    <property type="entry name" value="calcium/sodium antiporter"/>
    <property type="match status" value="1"/>
</dbReference>
<protein>
    <submittedName>
        <fullName evidence="7">Calcium/sodium antiporter</fullName>
    </submittedName>
</protein>
<dbReference type="Pfam" id="PF01699">
    <property type="entry name" value="Na_Ca_ex"/>
    <property type="match status" value="2"/>
</dbReference>
<dbReference type="RefSeq" id="WP_222159214.1">
    <property type="nucleotide sequence ID" value="NZ_CP081864.1"/>
</dbReference>